<dbReference type="GO" id="GO:0004497">
    <property type="term" value="F:monooxygenase activity"/>
    <property type="evidence" value="ECO:0007669"/>
    <property type="project" value="InterPro"/>
</dbReference>
<dbReference type="Proteomes" id="UP000799118">
    <property type="component" value="Unassembled WGS sequence"/>
</dbReference>
<dbReference type="InterPro" id="IPR036396">
    <property type="entry name" value="Cyt_P450_sf"/>
</dbReference>
<accession>A0A6A4HAI0</accession>
<keyword evidence="2" id="KW-1185">Reference proteome</keyword>
<dbReference type="InterPro" id="IPR001128">
    <property type="entry name" value="Cyt_P450"/>
</dbReference>
<name>A0A6A4HAI0_9AGAR</name>
<dbReference type="GO" id="GO:0005506">
    <property type="term" value="F:iron ion binding"/>
    <property type="evidence" value="ECO:0007669"/>
    <property type="project" value="InterPro"/>
</dbReference>
<dbReference type="AlphaFoldDB" id="A0A6A4HAI0"/>
<gene>
    <name evidence="1" type="ORF">BT96DRAFT_942561</name>
</gene>
<evidence type="ECO:0000313" key="1">
    <source>
        <dbReference type="EMBL" id="KAE9395299.1"/>
    </source>
</evidence>
<organism evidence="1 2">
    <name type="scientific">Gymnopus androsaceus JB14</name>
    <dbReference type="NCBI Taxonomy" id="1447944"/>
    <lineage>
        <taxon>Eukaryota</taxon>
        <taxon>Fungi</taxon>
        <taxon>Dikarya</taxon>
        <taxon>Basidiomycota</taxon>
        <taxon>Agaricomycotina</taxon>
        <taxon>Agaricomycetes</taxon>
        <taxon>Agaricomycetidae</taxon>
        <taxon>Agaricales</taxon>
        <taxon>Marasmiineae</taxon>
        <taxon>Omphalotaceae</taxon>
        <taxon>Gymnopus</taxon>
    </lineage>
</organism>
<protein>
    <recommendedName>
        <fullName evidence="3">Cytochrome P450</fullName>
    </recommendedName>
</protein>
<dbReference type="GO" id="GO:0020037">
    <property type="term" value="F:heme binding"/>
    <property type="evidence" value="ECO:0007669"/>
    <property type="project" value="InterPro"/>
</dbReference>
<proteinExistence type="predicted"/>
<sequence>MEERKKKRVRTKILGFVPNVQLLQLQCLVFTDREQNTLYTLLRMVFRWFRYRVQKRPHYCLPGQVVKVGLSTDNFRAYVGMIEDEVEEFISSDASLSTYQSNDITAWGSFESVKALSEITVLTASRTLQGSEEERQGTEEDERLYVEFIQKRRAGGSGQRGRRVGFSLLLNANAVLYQKQVKHFGVNGEPGKLRPIAYEDLRDLPALDSVIRETLRVHPPIPSIMRAVRDDVPVLPTLSFPNSKSEGTLIEPSRWNDPEGVAMMALKEYTDEGGEKIDFGFGTFAYLQLGTILSILICKMEFKLPTGVPEHNYHTTITMPKTPRDVHYRRRQFD</sequence>
<evidence type="ECO:0008006" key="3">
    <source>
        <dbReference type="Google" id="ProtNLM"/>
    </source>
</evidence>
<dbReference type="OrthoDB" id="1055148at2759"/>
<dbReference type="SUPFAM" id="SSF48264">
    <property type="entry name" value="Cytochrome P450"/>
    <property type="match status" value="1"/>
</dbReference>
<dbReference type="GO" id="GO:0016705">
    <property type="term" value="F:oxidoreductase activity, acting on paired donors, with incorporation or reduction of molecular oxygen"/>
    <property type="evidence" value="ECO:0007669"/>
    <property type="project" value="InterPro"/>
</dbReference>
<reference evidence="1" key="1">
    <citation type="journal article" date="2019" name="Environ. Microbiol.">
        <title>Fungal ecological strategies reflected in gene transcription - a case study of two litter decomposers.</title>
        <authorList>
            <person name="Barbi F."/>
            <person name="Kohler A."/>
            <person name="Barry K."/>
            <person name="Baskaran P."/>
            <person name="Daum C."/>
            <person name="Fauchery L."/>
            <person name="Ihrmark K."/>
            <person name="Kuo A."/>
            <person name="LaButti K."/>
            <person name="Lipzen A."/>
            <person name="Morin E."/>
            <person name="Grigoriev I.V."/>
            <person name="Henrissat B."/>
            <person name="Lindahl B."/>
            <person name="Martin F."/>
        </authorList>
    </citation>
    <scope>NUCLEOTIDE SEQUENCE</scope>
    <source>
        <strain evidence="1">JB14</strain>
    </source>
</reference>
<dbReference type="Gene3D" id="1.10.630.10">
    <property type="entry name" value="Cytochrome P450"/>
    <property type="match status" value="1"/>
</dbReference>
<dbReference type="Pfam" id="PF00067">
    <property type="entry name" value="p450"/>
    <property type="match status" value="1"/>
</dbReference>
<dbReference type="EMBL" id="ML769534">
    <property type="protein sequence ID" value="KAE9395299.1"/>
    <property type="molecule type" value="Genomic_DNA"/>
</dbReference>
<evidence type="ECO:0000313" key="2">
    <source>
        <dbReference type="Proteomes" id="UP000799118"/>
    </source>
</evidence>